<sequence length="79" mass="8986">MVLRRVCVLKSIKFQLDIFAFLFNFPIAVAPTLLCHGYVWCAKAQISSKIESFQPKHIYHTTQACIVHRGKAEGGSSWF</sequence>
<accession>A0A2M4DL51</accession>
<evidence type="ECO:0000256" key="1">
    <source>
        <dbReference type="SAM" id="Phobius"/>
    </source>
</evidence>
<keyword evidence="1" id="KW-0472">Membrane</keyword>
<evidence type="ECO:0000313" key="2">
    <source>
        <dbReference type="EMBL" id="MBW78269.1"/>
    </source>
</evidence>
<feature type="transmembrane region" description="Helical" evidence="1">
    <location>
        <begin position="21"/>
        <end position="40"/>
    </location>
</feature>
<proteinExistence type="predicted"/>
<dbReference type="AlphaFoldDB" id="A0A2M4DL51"/>
<organism evidence="2">
    <name type="scientific">Anopheles darlingi</name>
    <name type="common">Mosquito</name>
    <dbReference type="NCBI Taxonomy" id="43151"/>
    <lineage>
        <taxon>Eukaryota</taxon>
        <taxon>Metazoa</taxon>
        <taxon>Ecdysozoa</taxon>
        <taxon>Arthropoda</taxon>
        <taxon>Hexapoda</taxon>
        <taxon>Insecta</taxon>
        <taxon>Pterygota</taxon>
        <taxon>Neoptera</taxon>
        <taxon>Endopterygota</taxon>
        <taxon>Diptera</taxon>
        <taxon>Nematocera</taxon>
        <taxon>Culicoidea</taxon>
        <taxon>Culicidae</taxon>
        <taxon>Anophelinae</taxon>
        <taxon>Anopheles</taxon>
    </lineage>
</organism>
<name>A0A2M4DL51_ANODA</name>
<keyword evidence="1" id="KW-1133">Transmembrane helix</keyword>
<reference evidence="2" key="1">
    <citation type="submission" date="2018-01" db="EMBL/GenBank/DDBJ databases">
        <title>An insight into the sialome of Amazonian anophelines.</title>
        <authorList>
            <person name="Ribeiro J.M."/>
            <person name="Scarpassa V."/>
            <person name="Calvo E."/>
        </authorList>
    </citation>
    <scope>NUCLEOTIDE SEQUENCE</scope>
</reference>
<dbReference type="EMBL" id="GGFL01014091">
    <property type="protein sequence ID" value="MBW78269.1"/>
    <property type="molecule type" value="Transcribed_RNA"/>
</dbReference>
<keyword evidence="1" id="KW-0812">Transmembrane</keyword>
<protein>
    <submittedName>
        <fullName evidence="2">Uncharacterized protein</fullName>
    </submittedName>
</protein>